<evidence type="ECO:0008006" key="4">
    <source>
        <dbReference type="Google" id="ProtNLM"/>
    </source>
</evidence>
<proteinExistence type="predicted"/>
<evidence type="ECO:0000313" key="3">
    <source>
        <dbReference type="Proteomes" id="UP000266292"/>
    </source>
</evidence>
<dbReference type="InterPro" id="IPR029063">
    <property type="entry name" value="SAM-dependent_MTases_sf"/>
</dbReference>
<feature type="transmembrane region" description="Helical" evidence="1">
    <location>
        <begin position="199"/>
        <end position="216"/>
    </location>
</feature>
<dbReference type="Gene3D" id="3.40.50.150">
    <property type="entry name" value="Vaccinia Virus protein VP39"/>
    <property type="match status" value="1"/>
</dbReference>
<reference evidence="3" key="1">
    <citation type="submission" date="2017-05" db="EMBL/GenBank/DDBJ databases">
        <authorList>
            <person name="Ray J."/>
            <person name="Price M."/>
            <person name="Deutschbauer A."/>
        </authorList>
    </citation>
    <scope>NUCLEOTIDE SEQUENCE [LARGE SCALE GENOMIC DNA]</scope>
    <source>
        <strain evidence="3">DSM 19842</strain>
    </source>
</reference>
<name>A0A1X9YXS0_9BACT</name>
<dbReference type="EMBL" id="CP021235">
    <property type="protein sequence ID" value="ARS37622.1"/>
    <property type="molecule type" value="Genomic_DNA"/>
</dbReference>
<keyword evidence="1" id="KW-1133">Transmembrane helix</keyword>
<accession>A0A1X9YXS0</accession>
<protein>
    <recommendedName>
        <fullName evidence="4">Class I SAM-dependent methyltransferase</fullName>
    </recommendedName>
</protein>
<evidence type="ECO:0000313" key="2">
    <source>
        <dbReference type="EMBL" id="ARS37622.1"/>
    </source>
</evidence>
<evidence type="ECO:0000256" key="1">
    <source>
        <dbReference type="SAM" id="Phobius"/>
    </source>
</evidence>
<keyword evidence="1" id="KW-0812">Transmembrane</keyword>
<feature type="transmembrane region" description="Helical" evidence="1">
    <location>
        <begin position="228"/>
        <end position="249"/>
    </location>
</feature>
<keyword evidence="1" id="KW-0472">Membrane</keyword>
<organism evidence="2 3">
    <name type="scientific">Pontibacter actiniarum</name>
    <dbReference type="NCBI Taxonomy" id="323450"/>
    <lineage>
        <taxon>Bacteria</taxon>
        <taxon>Pseudomonadati</taxon>
        <taxon>Bacteroidota</taxon>
        <taxon>Cytophagia</taxon>
        <taxon>Cytophagales</taxon>
        <taxon>Hymenobacteraceae</taxon>
        <taxon>Pontibacter</taxon>
    </lineage>
</organism>
<dbReference type="AlphaFoldDB" id="A0A1X9YXS0"/>
<keyword evidence="3" id="KW-1185">Reference proteome</keyword>
<sequence length="295" mass="32851">MPGGCWAGAARAAVATFGAGVQYLKQKELLKTRLQLCELEDLPWFPQAIREGMQDFLRFMITRLNTYEPALPQLQQLLEHTQQRHITDLCSGAGGGIAPLRQELSKRIGASVQVTLTDLYPNVEAYEYLRKGSSGTISFIPEPVDCTAVPASMRGVRTIFSSFHHFPPPVAKAILQDAVDKRAAIGVFEGAKKSWGEMLLLWLLFPVVILLVTPFIRPFKLSRLFFTYIIPLIPLGIIWDGTVSLLRIYPPKLLERMVEQLQAPHYTWQTGRTGSGLGKHVIYLIGYPTAQGTSS</sequence>
<dbReference type="OrthoDB" id="117053at2"/>
<dbReference type="KEGG" id="pact:CA264_20530"/>
<dbReference type="SUPFAM" id="SSF53335">
    <property type="entry name" value="S-adenosyl-L-methionine-dependent methyltransferases"/>
    <property type="match status" value="1"/>
</dbReference>
<dbReference type="STRING" id="709015.GCA_000472485_04143"/>
<gene>
    <name evidence="2" type="ORF">CA264_20530</name>
</gene>
<dbReference type="Proteomes" id="UP000266292">
    <property type="component" value="Chromosome"/>
</dbReference>